<organism evidence="1 2">
    <name type="scientific">Micromonospora mirobrigensis</name>
    <dbReference type="NCBI Taxonomy" id="262898"/>
    <lineage>
        <taxon>Bacteria</taxon>
        <taxon>Bacillati</taxon>
        <taxon>Actinomycetota</taxon>
        <taxon>Actinomycetes</taxon>
        <taxon>Micromonosporales</taxon>
        <taxon>Micromonosporaceae</taxon>
        <taxon>Micromonospora</taxon>
    </lineage>
</organism>
<dbReference type="Proteomes" id="UP000199504">
    <property type="component" value="Unassembled WGS sequence"/>
</dbReference>
<sequence>MAYVHGKDTVITVATKDISAYCKTSSYEGSADVHETTGYGKAAKTKAGGLLDGKFTCGGTYDNTALTGPRNALKPLLGTTVAVVRKPEGTGTGKPQDSFQAVVAKYVETSPVDDMVTWSAEFEISDVITTSTQP</sequence>
<keyword evidence="2" id="KW-1185">Reference proteome</keyword>
<accession>A0A1C4YPB0</accession>
<evidence type="ECO:0008006" key="3">
    <source>
        <dbReference type="Google" id="ProtNLM"/>
    </source>
</evidence>
<proteinExistence type="predicted"/>
<evidence type="ECO:0000313" key="1">
    <source>
        <dbReference type="EMBL" id="SCF22612.1"/>
    </source>
</evidence>
<evidence type="ECO:0000313" key="2">
    <source>
        <dbReference type="Proteomes" id="UP000199504"/>
    </source>
</evidence>
<dbReference type="EMBL" id="FMCX01000004">
    <property type="protein sequence ID" value="SCF22612.1"/>
    <property type="molecule type" value="Genomic_DNA"/>
</dbReference>
<protein>
    <recommendedName>
        <fullName evidence="3">Phage tail tube protein</fullName>
    </recommendedName>
</protein>
<gene>
    <name evidence="1" type="ORF">GA0070564_104262</name>
</gene>
<dbReference type="RefSeq" id="WP_091609399.1">
    <property type="nucleotide sequence ID" value="NZ_FMCX01000004.1"/>
</dbReference>
<reference evidence="2" key="1">
    <citation type="submission" date="2016-06" db="EMBL/GenBank/DDBJ databases">
        <authorList>
            <person name="Varghese N."/>
            <person name="Submissions Spin"/>
        </authorList>
    </citation>
    <scope>NUCLEOTIDE SEQUENCE [LARGE SCALE GENOMIC DNA]</scope>
    <source>
        <strain evidence="2">DSM 44830</strain>
    </source>
</reference>
<dbReference type="STRING" id="262898.GA0070564_104262"/>
<name>A0A1C4YPB0_9ACTN</name>
<dbReference type="OrthoDB" id="3693473at2"/>
<dbReference type="AlphaFoldDB" id="A0A1C4YPB0"/>